<keyword evidence="2" id="KW-1185">Reference proteome</keyword>
<name>A0AAD7JMU7_9AGAR</name>
<evidence type="ECO:0000313" key="2">
    <source>
        <dbReference type="Proteomes" id="UP001215598"/>
    </source>
</evidence>
<dbReference type="Proteomes" id="UP001215598">
    <property type="component" value="Unassembled WGS sequence"/>
</dbReference>
<reference evidence="1" key="1">
    <citation type="submission" date="2023-03" db="EMBL/GenBank/DDBJ databases">
        <title>Massive genome expansion in bonnet fungi (Mycena s.s.) driven by repeated elements and novel gene families across ecological guilds.</title>
        <authorList>
            <consortium name="Lawrence Berkeley National Laboratory"/>
            <person name="Harder C.B."/>
            <person name="Miyauchi S."/>
            <person name="Viragh M."/>
            <person name="Kuo A."/>
            <person name="Thoen E."/>
            <person name="Andreopoulos B."/>
            <person name="Lu D."/>
            <person name="Skrede I."/>
            <person name="Drula E."/>
            <person name="Henrissat B."/>
            <person name="Morin E."/>
            <person name="Kohler A."/>
            <person name="Barry K."/>
            <person name="LaButti K."/>
            <person name="Morin E."/>
            <person name="Salamov A."/>
            <person name="Lipzen A."/>
            <person name="Mereny Z."/>
            <person name="Hegedus B."/>
            <person name="Baldrian P."/>
            <person name="Stursova M."/>
            <person name="Weitz H."/>
            <person name="Taylor A."/>
            <person name="Grigoriev I.V."/>
            <person name="Nagy L.G."/>
            <person name="Martin F."/>
            <person name="Kauserud H."/>
        </authorList>
    </citation>
    <scope>NUCLEOTIDE SEQUENCE</scope>
    <source>
        <strain evidence="1">CBHHK182m</strain>
    </source>
</reference>
<feature type="non-terminal residue" evidence="1">
    <location>
        <position position="1"/>
    </location>
</feature>
<dbReference type="AlphaFoldDB" id="A0AAD7JMU7"/>
<protein>
    <submittedName>
        <fullName evidence="1">Uncharacterized protein</fullName>
    </submittedName>
</protein>
<accession>A0AAD7JMU7</accession>
<gene>
    <name evidence="1" type="ORF">B0H16DRAFT_1309618</name>
</gene>
<sequence>VLLSGHALASERMTWAERYRPESTPGRWRLCRFCKVCIEDPVHALFSCKHAPLLEIQRVFFAQLFRTLPEMKGKYTDAGLFFRNLISYRETTSLLAKFAYDVLEIYYATPMLIIDPEFYRQPLPQIAPAANAA</sequence>
<dbReference type="EMBL" id="JARKIB010000024">
    <property type="protein sequence ID" value="KAJ7766208.1"/>
    <property type="molecule type" value="Genomic_DNA"/>
</dbReference>
<proteinExistence type="predicted"/>
<organism evidence="1 2">
    <name type="scientific">Mycena metata</name>
    <dbReference type="NCBI Taxonomy" id="1033252"/>
    <lineage>
        <taxon>Eukaryota</taxon>
        <taxon>Fungi</taxon>
        <taxon>Dikarya</taxon>
        <taxon>Basidiomycota</taxon>
        <taxon>Agaricomycotina</taxon>
        <taxon>Agaricomycetes</taxon>
        <taxon>Agaricomycetidae</taxon>
        <taxon>Agaricales</taxon>
        <taxon>Marasmiineae</taxon>
        <taxon>Mycenaceae</taxon>
        <taxon>Mycena</taxon>
    </lineage>
</organism>
<evidence type="ECO:0000313" key="1">
    <source>
        <dbReference type="EMBL" id="KAJ7766208.1"/>
    </source>
</evidence>
<comment type="caution">
    <text evidence="1">The sequence shown here is derived from an EMBL/GenBank/DDBJ whole genome shotgun (WGS) entry which is preliminary data.</text>
</comment>